<keyword evidence="2" id="KW-1185">Reference proteome</keyword>
<dbReference type="EMBL" id="BPQM01000201">
    <property type="protein sequence ID" value="GJD82129.1"/>
    <property type="molecule type" value="Genomic_DNA"/>
</dbReference>
<dbReference type="AlphaFoldDB" id="A0AA37HUB1"/>
<accession>A0AA37HUB1</accession>
<reference evidence="1" key="1">
    <citation type="journal article" date="2016" name="Front. Microbiol.">
        <title>Genome Sequence of the Piezophilic, Mesophilic Sulfate-Reducing Bacterium Desulfovibrio indicus J2T.</title>
        <authorList>
            <person name="Cao J."/>
            <person name="Maignien L."/>
            <person name="Shao Z."/>
            <person name="Alain K."/>
            <person name="Jebbar M."/>
        </authorList>
    </citation>
    <scope>NUCLEOTIDE SEQUENCE</scope>
    <source>
        <strain evidence="1">NBRC 103626</strain>
    </source>
</reference>
<evidence type="ECO:0000313" key="2">
    <source>
        <dbReference type="Proteomes" id="UP001055108"/>
    </source>
</evidence>
<name>A0AA37HUB1_9HYPH</name>
<protein>
    <submittedName>
        <fullName evidence="1">Uncharacterized protein</fullName>
    </submittedName>
</protein>
<proteinExistence type="predicted"/>
<comment type="caution">
    <text evidence="1">The sequence shown here is derived from an EMBL/GenBank/DDBJ whole genome shotgun (WGS) entry which is preliminary data.</text>
</comment>
<dbReference type="RefSeq" id="WP_238307345.1">
    <property type="nucleotide sequence ID" value="NZ_BPQM01000201.1"/>
</dbReference>
<dbReference type="Proteomes" id="UP001055108">
    <property type="component" value="Unassembled WGS sequence"/>
</dbReference>
<evidence type="ECO:0000313" key="1">
    <source>
        <dbReference type="EMBL" id="GJD82129.1"/>
    </source>
</evidence>
<organism evidence="1 2">
    <name type="scientific">Methylobacterium gregans</name>
    <dbReference type="NCBI Taxonomy" id="374424"/>
    <lineage>
        <taxon>Bacteria</taxon>
        <taxon>Pseudomonadati</taxon>
        <taxon>Pseudomonadota</taxon>
        <taxon>Alphaproteobacteria</taxon>
        <taxon>Hyphomicrobiales</taxon>
        <taxon>Methylobacteriaceae</taxon>
        <taxon>Methylobacterium</taxon>
    </lineage>
</organism>
<reference evidence="1" key="2">
    <citation type="submission" date="2021-08" db="EMBL/GenBank/DDBJ databases">
        <authorList>
            <person name="Tani A."/>
            <person name="Ola A."/>
            <person name="Ogura Y."/>
            <person name="Katsura K."/>
            <person name="Hayashi T."/>
        </authorList>
    </citation>
    <scope>NUCLEOTIDE SEQUENCE</scope>
    <source>
        <strain evidence="1">NBRC 103626</strain>
    </source>
</reference>
<sequence length="143" mass="15627">MTQTPSAHGWAPVGGGDLGDLIRGHDWAGTPLGAMAVWPGPVRTIVQTLLLSPVPMVAGWGREGILVYNHGYAEVCGPRHPRAMGGRLLEIWPEARTFNAHVIGSGLAGKPLSFHAQELELWRLERFRSELSRRRGVHAAVWI</sequence>
<gene>
    <name evidence="1" type="ORF">NBEOAGPD_5389</name>
</gene>